<dbReference type="InterPro" id="IPR011766">
    <property type="entry name" value="TPP_enzyme_TPP-bd"/>
</dbReference>
<organism evidence="12">
    <name type="scientific">hydrothermal vent metagenome</name>
    <dbReference type="NCBI Taxonomy" id="652676"/>
    <lineage>
        <taxon>unclassified sequences</taxon>
        <taxon>metagenomes</taxon>
        <taxon>ecological metagenomes</taxon>
    </lineage>
</organism>
<keyword evidence="6 12" id="KW-0560">Oxidoreductase</keyword>
<sequence length="291" mass="32188">MNEHLKPVYLEEKLEEIRADGHQSYRSKSLPTWCPGCGYFSMAEGLTFALNRLKIDYKDAVVVSGIGCASRFPFFVSTYGFHTLHGRTLPVATGVKLANDRLTVVALGGDGDAFAIGGGHIPHAARRNIDLTYLVFDNGIYGLTKGQASPTSAIGFKTPTTPYKNGDEPLHPLMMLLSYKASWVGQAYAGHPHQLADMITKAITHRGFSYLHILSPCVTFDKTDRTYANLDFQVRDLPEDHDSGNLMAAMEEASRDDHPALGIYYQEDRPTLTDVMDETTSRAIETVRARK</sequence>
<dbReference type="CDD" id="cd03375">
    <property type="entry name" value="TPP_OGFOR"/>
    <property type="match status" value="1"/>
</dbReference>
<evidence type="ECO:0000256" key="4">
    <source>
        <dbReference type="ARBA" id="ARBA00022723"/>
    </source>
</evidence>
<comment type="cofactor">
    <cofactor evidence="2">
        <name>thiamine diphosphate</name>
        <dbReference type="ChEBI" id="CHEBI:58937"/>
    </cofactor>
</comment>
<comment type="cofactor">
    <cofactor evidence="1">
        <name>Mg(2+)</name>
        <dbReference type="ChEBI" id="CHEBI:18420"/>
    </cofactor>
</comment>
<dbReference type="GO" id="GO:0051536">
    <property type="term" value="F:iron-sulfur cluster binding"/>
    <property type="evidence" value="ECO:0007669"/>
    <property type="project" value="UniProtKB-KW"/>
</dbReference>
<evidence type="ECO:0000256" key="2">
    <source>
        <dbReference type="ARBA" id="ARBA00001964"/>
    </source>
</evidence>
<dbReference type="GO" id="GO:0045333">
    <property type="term" value="P:cellular respiration"/>
    <property type="evidence" value="ECO:0007669"/>
    <property type="project" value="UniProtKB-ARBA"/>
</dbReference>
<evidence type="ECO:0000259" key="11">
    <source>
        <dbReference type="Pfam" id="PF12367"/>
    </source>
</evidence>
<dbReference type="InterPro" id="IPR032686">
    <property type="entry name" value="PFO_beta_C"/>
</dbReference>
<keyword evidence="7" id="KW-0408">Iron</keyword>
<dbReference type="InterPro" id="IPR051457">
    <property type="entry name" value="2-oxoacid:Fd_oxidoreductase"/>
</dbReference>
<keyword evidence="8" id="KW-0411">Iron-sulfur</keyword>
<name>A0A3B0UPB5_9ZZZZ</name>
<dbReference type="GO" id="GO:0016625">
    <property type="term" value="F:oxidoreductase activity, acting on the aldehyde or oxo group of donors, iron-sulfur protein as acceptor"/>
    <property type="evidence" value="ECO:0007669"/>
    <property type="project" value="UniProtKB-ARBA"/>
</dbReference>
<dbReference type="InterPro" id="IPR011896">
    <property type="entry name" value="OFOB"/>
</dbReference>
<evidence type="ECO:0000256" key="5">
    <source>
        <dbReference type="ARBA" id="ARBA00022842"/>
    </source>
</evidence>
<dbReference type="GO" id="GO:0046872">
    <property type="term" value="F:metal ion binding"/>
    <property type="evidence" value="ECO:0007669"/>
    <property type="project" value="UniProtKB-KW"/>
</dbReference>
<dbReference type="NCBIfam" id="TIGR02177">
    <property type="entry name" value="PorB_KorB"/>
    <property type="match status" value="1"/>
</dbReference>
<evidence type="ECO:0000256" key="1">
    <source>
        <dbReference type="ARBA" id="ARBA00001946"/>
    </source>
</evidence>
<keyword evidence="9" id="KW-0786">Thiamine pyrophosphate</keyword>
<evidence type="ECO:0000256" key="7">
    <source>
        <dbReference type="ARBA" id="ARBA00023004"/>
    </source>
</evidence>
<dbReference type="EC" id="1.2.7.-" evidence="12"/>
<proteinExistence type="predicted"/>
<accession>A0A3B0UPB5</accession>
<evidence type="ECO:0000256" key="6">
    <source>
        <dbReference type="ARBA" id="ARBA00023002"/>
    </source>
</evidence>
<dbReference type="SUPFAM" id="SSF52518">
    <property type="entry name" value="Thiamin diphosphate-binding fold (THDP-binding)"/>
    <property type="match status" value="1"/>
</dbReference>
<dbReference type="EMBL" id="UOEO01000172">
    <property type="protein sequence ID" value="VAW21466.1"/>
    <property type="molecule type" value="Genomic_DNA"/>
</dbReference>
<dbReference type="InterPro" id="IPR029061">
    <property type="entry name" value="THDP-binding"/>
</dbReference>
<evidence type="ECO:0000256" key="3">
    <source>
        <dbReference type="ARBA" id="ARBA00001966"/>
    </source>
</evidence>
<evidence type="ECO:0000313" key="12">
    <source>
        <dbReference type="EMBL" id="VAW21466.1"/>
    </source>
</evidence>
<gene>
    <name evidence="12" type="ORF">MNBD_ALPHA12-1871</name>
</gene>
<dbReference type="Pfam" id="PF02775">
    <property type="entry name" value="TPP_enzyme_C"/>
    <property type="match status" value="1"/>
</dbReference>
<evidence type="ECO:0000256" key="9">
    <source>
        <dbReference type="ARBA" id="ARBA00023052"/>
    </source>
</evidence>
<reference evidence="12" key="1">
    <citation type="submission" date="2018-06" db="EMBL/GenBank/DDBJ databases">
        <authorList>
            <person name="Zhirakovskaya E."/>
        </authorList>
    </citation>
    <scope>NUCLEOTIDE SEQUENCE</scope>
</reference>
<evidence type="ECO:0000259" key="10">
    <source>
        <dbReference type="Pfam" id="PF02775"/>
    </source>
</evidence>
<feature type="domain" description="Thiamine pyrophosphate enzyme TPP-binding" evidence="10">
    <location>
        <begin position="76"/>
        <end position="213"/>
    </location>
</feature>
<protein>
    <submittedName>
        <fullName evidence="12">2-oxoglutarate/2-oxoacid ferredoxin oxidoreductase, beta subunit</fullName>
        <ecNumber evidence="12">1.2.7.-</ecNumber>
    </submittedName>
</protein>
<dbReference type="PANTHER" id="PTHR48084:SF4">
    <property type="entry name" value="2-OXOGLUTARATE OXIDOREDUCTASE SUBUNIT KORB"/>
    <property type="match status" value="1"/>
</dbReference>
<comment type="cofactor">
    <cofactor evidence="3">
        <name>[4Fe-4S] cluster</name>
        <dbReference type="ChEBI" id="CHEBI:49883"/>
    </cofactor>
</comment>
<dbReference type="AlphaFoldDB" id="A0A3B0UPB5"/>
<evidence type="ECO:0000256" key="8">
    <source>
        <dbReference type="ARBA" id="ARBA00023014"/>
    </source>
</evidence>
<dbReference type="GO" id="GO:0030976">
    <property type="term" value="F:thiamine pyrophosphate binding"/>
    <property type="evidence" value="ECO:0007669"/>
    <property type="project" value="InterPro"/>
</dbReference>
<dbReference type="Gene3D" id="3.40.50.970">
    <property type="match status" value="1"/>
</dbReference>
<keyword evidence="4" id="KW-0479">Metal-binding</keyword>
<feature type="domain" description="Pyruvate ferredoxin oxidoreductase beta subunit C-terminal" evidence="11">
    <location>
        <begin position="217"/>
        <end position="278"/>
    </location>
</feature>
<keyword evidence="5" id="KW-0460">Magnesium</keyword>
<dbReference type="Pfam" id="PF12367">
    <property type="entry name" value="PFO_beta_C"/>
    <property type="match status" value="1"/>
</dbReference>
<dbReference type="PANTHER" id="PTHR48084">
    <property type="entry name" value="2-OXOGLUTARATE OXIDOREDUCTASE SUBUNIT KORB-RELATED"/>
    <property type="match status" value="1"/>
</dbReference>